<gene>
    <name evidence="1" type="ordered locus">Minf_0199</name>
</gene>
<evidence type="ECO:0000313" key="2">
    <source>
        <dbReference type="Proteomes" id="UP000009149"/>
    </source>
</evidence>
<dbReference type="EMBL" id="CP000975">
    <property type="protein sequence ID" value="ACD82259.1"/>
    <property type="molecule type" value="Genomic_DNA"/>
</dbReference>
<protein>
    <submittedName>
        <fullName evidence="1">Uncharacterized protein</fullName>
    </submittedName>
</protein>
<accession>B3DXM5</accession>
<name>B3DXM5_METI4</name>
<dbReference type="KEGG" id="min:Minf_0199"/>
<dbReference type="AlphaFoldDB" id="B3DXM5"/>
<proteinExistence type="predicted"/>
<reference evidence="1 2" key="1">
    <citation type="journal article" date="2008" name="Biol. Direct">
        <title>Complete genome sequence of the extremely acidophilic methanotroph isolate V4, Methylacidiphilum infernorum, a representative of the bacterial phylum Verrucomicrobia.</title>
        <authorList>
            <person name="Hou S."/>
            <person name="Makarova K.S."/>
            <person name="Saw J.H."/>
            <person name="Senin P."/>
            <person name="Ly B.V."/>
            <person name="Zhou Z."/>
            <person name="Ren Y."/>
            <person name="Wang J."/>
            <person name="Galperin M.Y."/>
            <person name="Omelchenko M.V."/>
            <person name="Wolf Y.I."/>
            <person name="Yutin N."/>
            <person name="Koonin E.V."/>
            <person name="Stott M.B."/>
            <person name="Mountain B.W."/>
            <person name="Crowe M.A."/>
            <person name="Smirnova A.V."/>
            <person name="Dunfield P.F."/>
            <person name="Feng L."/>
            <person name="Wang L."/>
            <person name="Alam M."/>
        </authorList>
    </citation>
    <scope>NUCLEOTIDE SEQUENCE [LARGE SCALE GENOMIC DNA]</scope>
    <source>
        <strain evidence="2">Isolate V4</strain>
    </source>
</reference>
<sequence length="33" mass="3713">MIPRSLFPMACLASFAKIFLCVNKKILEDEVAL</sequence>
<organism evidence="1 2">
    <name type="scientific">Methylacidiphilum infernorum (isolate V4)</name>
    <name type="common">Methylokorus infernorum (strain V4)</name>
    <dbReference type="NCBI Taxonomy" id="481448"/>
    <lineage>
        <taxon>Bacteria</taxon>
        <taxon>Pseudomonadati</taxon>
        <taxon>Verrucomicrobiota</taxon>
        <taxon>Methylacidiphilae</taxon>
        <taxon>Methylacidiphilales</taxon>
        <taxon>Methylacidiphilaceae</taxon>
        <taxon>Methylacidiphilum (ex Ratnadevi et al. 2023)</taxon>
    </lineage>
</organism>
<dbReference type="Proteomes" id="UP000009149">
    <property type="component" value="Chromosome"/>
</dbReference>
<evidence type="ECO:0000313" key="1">
    <source>
        <dbReference type="EMBL" id="ACD82259.1"/>
    </source>
</evidence>
<dbReference type="HOGENOM" id="CLU_3382667_0_0_0"/>
<dbReference type="STRING" id="481448.Minf_0199"/>